<sequence length="78" mass="8617">MGRRNPRKKHSEAFGCKPNEQKMEEGELKSSSSEEDETYTHKTASSTTPKEEEEVEASSAATPDLLDNLDLSAIGDLF</sequence>
<evidence type="ECO:0000256" key="1">
    <source>
        <dbReference type="SAM" id="MobiDB-lite"/>
    </source>
</evidence>
<accession>A0A816GQ32</accession>
<feature type="compositionally biased region" description="Basic residues" evidence="1">
    <location>
        <begin position="1"/>
        <end position="10"/>
    </location>
</feature>
<reference evidence="2" key="1">
    <citation type="submission" date="2021-02" db="EMBL/GenBank/DDBJ databases">
        <authorList>
            <person name="Nowell W R."/>
        </authorList>
    </citation>
    <scope>NUCLEOTIDE SEQUENCE</scope>
</reference>
<comment type="caution">
    <text evidence="2">The sequence shown here is derived from an EMBL/GenBank/DDBJ whole genome shotgun (WGS) entry which is preliminary data.</text>
</comment>
<evidence type="ECO:0000313" key="3">
    <source>
        <dbReference type="EMBL" id="CAF4671179.1"/>
    </source>
</evidence>
<name>A0A816GQ32_9BILA</name>
<dbReference type="EMBL" id="CAJOBC010150126">
    <property type="protein sequence ID" value="CAF4671179.1"/>
    <property type="molecule type" value="Genomic_DNA"/>
</dbReference>
<evidence type="ECO:0000313" key="4">
    <source>
        <dbReference type="Proteomes" id="UP000663829"/>
    </source>
</evidence>
<protein>
    <submittedName>
        <fullName evidence="2">Uncharacterized protein</fullName>
    </submittedName>
</protein>
<dbReference type="Proteomes" id="UP000663829">
    <property type="component" value="Unassembled WGS sequence"/>
</dbReference>
<dbReference type="EMBL" id="CAJNOQ010064825">
    <property type="protein sequence ID" value="CAF1678115.1"/>
    <property type="molecule type" value="Genomic_DNA"/>
</dbReference>
<feature type="region of interest" description="Disordered" evidence="1">
    <location>
        <begin position="1"/>
        <end position="78"/>
    </location>
</feature>
<proteinExistence type="predicted"/>
<gene>
    <name evidence="2" type="ORF">GPM918_LOCUS46528</name>
    <name evidence="3" type="ORF">SRO942_LOCUS50875</name>
</gene>
<keyword evidence="4" id="KW-1185">Reference proteome</keyword>
<dbReference type="Proteomes" id="UP000681722">
    <property type="component" value="Unassembled WGS sequence"/>
</dbReference>
<feature type="non-terminal residue" evidence="2">
    <location>
        <position position="78"/>
    </location>
</feature>
<organism evidence="2 4">
    <name type="scientific">Didymodactylos carnosus</name>
    <dbReference type="NCBI Taxonomy" id="1234261"/>
    <lineage>
        <taxon>Eukaryota</taxon>
        <taxon>Metazoa</taxon>
        <taxon>Spiralia</taxon>
        <taxon>Gnathifera</taxon>
        <taxon>Rotifera</taxon>
        <taxon>Eurotatoria</taxon>
        <taxon>Bdelloidea</taxon>
        <taxon>Philodinida</taxon>
        <taxon>Philodinidae</taxon>
        <taxon>Didymodactylos</taxon>
    </lineage>
</organism>
<feature type="compositionally biased region" description="Basic and acidic residues" evidence="1">
    <location>
        <begin position="19"/>
        <end position="28"/>
    </location>
</feature>
<evidence type="ECO:0000313" key="2">
    <source>
        <dbReference type="EMBL" id="CAF1678115.1"/>
    </source>
</evidence>
<dbReference type="AlphaFoldDB" id="A0A816GQ32"/>